<evidence type="ECO:0000313" key="7">
    <source>
        <dbReference type="EMBL" id="GAA5174284.1"/>
    </source>
</evidence>
<evidence type="ECO:0000256" key="2">
    <source>
        <dbReference type="ARBA" id="ARBA00022679"/>
    </source>
</evidence>
<reference evidence="8" key="1">
    <citation type="journal article" date="2019" name="Int. J. Syst. Evol. Microbiol.">
        <title>The Global Catalogue of Microorganisms (GCM) 10K type strain sequencing project: providing services to taxonomists for standard genome sequencing and annotation.</title>
        <authorList>
            <consortium name="The Broad Institute Genomics Platform"/>
            <consortium name="The Broad Institute Genome Sequencing Center for Infectious Disease"/>
            <person name="Wu L."/>
            <person name="Ma J."/>
        </authorList>
    </citation>
    <scope>NUCLEOTIDE SEQUENCE [LARGE SCALE GENOMIC DNA]</scope>
    <source>
        <strain evidence="8">JCM 18303</strain>
    </source>
</reference>
<dbReference type="SUPFAM" id="SSF53901">
    <property type="entry name" value="Thiolase-like"/>
    <property type="match status" value="2"/>
</dbReference>
<dbReference type="NCBIfam" id="TIGR01930">
    <property type="entry name" value="AcCoA-C-Actrans"/>
    <property type="match status" value="1"/>
</dbReference>
<evidence type="ECO:0000259" key="6">
    <source>
        <dbReference type="Pfam" id="PF02803"/>
    </source>
</evidence>
<evidence type="ECO:0000313" key="8">
    <source>
        <dbReference type="Proteomes" id="UP001428817"/>
    </source>
</evidence>
<dbReference type="InterPro" id="IPR002155">
    <property type="entry name" value="Thiolase"/>
</dbReference>
<dbReference type="Pfam" id="PF00108">
    <property type="entry name" value="Thiolase_N"/>
    <property type="match status" value="1"/>
</dbReference>
<dbReference type="Proteomes" id="UP001428817">
    <property type="component" value="Unassembled WGS sequence"/>
</dbReference>
<dbReference type="InterPro" id="IPR016039">
    <property type="entry name" value="Thiolase-like"/>
</dbReference>
<dbReference type="Gene3D" id="3.40.47.10">
    <property type="match status" value="2"/>
</dbReference>
<comment type="caution">
    <text evidence="7">The sequence shown here is derived from an EMBL/GenBank/DDBJ whole genome shotgun (WGS) entry which is preliminary data.</text>
</comment>
<dbReference type="RefSeq" id="WP_185062035.1">
    <property type="nucleotide sequence ID" value="NZ_BAABJP010000062.1"/>
</dbReference>
<name>A0ABP9RBS6_9PSEU</name>
<evidence type="ECO:0000256" key="3">
    <source>
        <dbReference type="ARBA" id="ARBA00023315"/>
    </source>
</evidence>
<sequence>MEQSFVVSAVRTPLGRRGKGLAEVHPARLLGLVQRAALDVAGVEPDRVGQVVGGCVAQVGEQSFNVTRTAWLAEGLPESVAASTVDAQCGSSQQALTLASALVGAGVVDLALACGVESMSRIPIGSNFRKDFGLGRPVPKEYLARYEFLNQYQAAERIAEKWGVTREQADQLGLSSQQRAARAWADGRFDGQVVPVVNPDGIEISRDEGLRETSAEKLAALDPVVPNGVHTAGSASQISDGASAVLVASERAAAELDLRPLARIVDTATTGVDPVMMLLGPHDVTPKLLERNGLGIDDLDLIEINEAFASVVLSWQADVGADPAKVNPNGGAIAMGHPLGGTGCVLTTKAVHELRRTGGRYGLVTMCCGGGLGTGTLLELLD</sequence>
<dbReference type="InterPro" id="IPR020617">
    <property type="entry name" value="Thiolase_C"/>
</dbReference>
<dbReference type="Pfam" id="PF02803">
    <property type="entry name" value="Thiolase_C"/>
    <property type="match status" value="1"/>
</dbReference>
<gene>
    <name evidence="7" type="ORF">GCM10023321_77740</name>
</gene>
<dbReference type="PIRSF" id="PIRSF000429">
    <property type="entry name" value="Ac-CoA_Ac_transf"/>
    <property type="match status" value="1"/>
</dbReference>
<evidence type="ECO:0000256" key="4">
    <source>
        <dbReference type="RuleBase" id="RU003557"/>
    </source>
</evidence>
<keyword evidence="8" id="KW-1185">Reference proteome</keyword>
<comment type="similarity">
    <text evidence="1 4">Belongs to the thiolase-like superfamily. Thiolase family.</text>
</comment>
<protein>
    <submittedName>
        <fullName evidence="7">Acetyl-CoA C-acyltransferase</fullName>
    </submittedName>
</protein>
<dbReference type="PROSITE" id="PS00099">
    <property type="entry name" value="THIOLASE_3"/>
    <property type="match status" value="1"/>
</dbReference>
<dbReference type="CDD" id="cd00751">
    <property type="entry name" value="thiolase"/>
    <property type="match status" value="1"/>
</dbReference>
<feature type="domain" description="Thiolase N-terminal" evidence="5">
    <location>
        <begin position="5"/>
        <end position="250"/>
    </location>
</feature>
<dbReference type="PROSITE" id="PS00737">
    <property type="entry name" value="THIOLASE_2"/>
    <property type="match status" value="1"/>
</dbReference>
<evidence type="ECO:0000256" key="1">
    <source>
        <dbReference type="ARBA" id="ARBA00010982"/>
    </source>
</evidence>
<dbReference type="InterPro" id="IPR020610">
    <property type="entry name" value="Thiolase_AS"/>
</dbReference>
<evidence type="ECO:0000259" key="5">
    <source>
        <dbReference type="Pfam" id="PF00108"/>
    </source>
</evidence>
<proteinExistence type="inferred from homology"/>
<accession>A0ABP9RBS6</accession>
<dbReference type="InterPro" id="IPR020616">
    <property type="entry name" value="Thiolase_N"/>
</dbReference>
<feature type="domain" description="Thiolase C-terminal" evidence="6">
    <location>
        <begin position="259"/>
        <end position="379"/>
    </location>
</feature>
<organism evidence="7 8">
    <name type="scientific">Pseudonocardia eucalypti</name>
    <dbReference type="NCBI Taxonomy" id="648755"/>
    <lineage>
        <taxon>Bacteria</taxon>
        <taxon>Bacillati</taxon>
        <taxon>Actinomycetota</taxon>
        <taxon>Actinomycetes</taxon>
        <taxon>Pseudonocardiales</taxon>
        <taxon>Pseudonocardiaceae</taxon>
        <taxon>Pseudonocardia</taxon>
    </lineage>
</organism>
<dbReference type="PANTHER" id="PTHR43365">
    <property type="entry name" value="BLR7806 PROTEIN"/>
    <property type="match status" value="1"/>
</dbReference>
<keyword evidence="2 4" id="KW-0808">Transferase</keyword>
<keyword evidence="3 4" id="KW-0012">Acyltransferase</keyword>
<dbReference type="InterPro" id="IPR020613">
    <property type="entry name" value="Thiolase_CS"/>
</dbReference>
<dbReference type="EMBL" id="BAABJP010000062">
    <property type="protein sequence ID" value="GAA5174284.1"/>
    <property type="molecule type" value="Genomic_DNA"/>
</dbReference>
<dbReference type="PANTHER" id="PTHR43365:SF1">
    <property type="entry name" value="ACETYL-COA C-ACYLTRANSFERASE"/>
    <property type="match status" value="1"/>
</dbReference>